<dbReference type="EMBL" id="FOWW01000011">
    <property type="protein sequence ID" value="SFQ63635.1"/>
    <property type="molecule type" value="Genomic_DNA"/>
</dbReference>
<evidence type="ECO:0000313" key="2">
    <source>
        <dbReference type="EMBL" id="SFQ63635.1"/>
    </source>
</evidence>
<sequence>MRSRLWRSARRARLGRGWRARRATARLTRALRSSAHRDGTRTDAAELLLETMVWARDERARAIAVAAVDEAWAGAGAPRDRIWRAVWRLLGRAHFGWTVHQNDDMVWPLLRFLLEPDPHSRHVPRVRLLACLSPEPACEERPRALDGEPEVAPLVRLAVSAEDATVRESLFDLLCATDHPRLLTALAHALRGSAGGTAALTADGYVPVATTYGLWDDGGQPLPLLRILLTNPYLIVPPHVPAHVPDIALVLILRDRFDLLRECDQEALARTLLEMLATDHEPLVETMPAHLLDGCRRALRELSPGAGRDLVCQRTIVADVEAVAAARDAEFLPREPALAPLLLYLTRQWKRYDEADPDGGALAAGLSSLPRDQVGTVVTRLLDVRRVPTTVRGKARSALRRLPAPPEFAFFDDPGRIARDTVCDHAMRGNAEARAAAIDAGYLPFEEDLHPAFLFLTEQWDAYDRLDPDGALLRDQLTTEPWLGDLSPRAFRKVAKRAGRPDPCPPPPSRTASRHDDERGTSHHSSHGIGDFGGFGSF</sequence>
<reference evidence="3" key="1">
    <citation type="submission" date="2016-10" db="EMBL/GenBank/DDBJ databases">
        <authorList>
            <person name="Varghese N."/>
            <person name="Submissions S."/>
        </authorList>
    </citation>
    <scope>NUCLEOTIDE SEQUENCE [LARGE SCALE GENOMIC DNA]</scope>
    <source>
        <strain evidence="3">CGMCC 4.5579</strain>
    </source>
</reference>
<gene>
    <name evidence="2" type="ORF">SAMN05421810_11173</name>
</gene>
<organism evidence="2 3">
    <name type="scientific">Amycolatopsis arida</name>
    <dbReference type="NCBI Taxonomy" id="587909"/>
    <lineage>
        <taxon>Bacteria</taxon>
        <taxon>Bacillati</taxon>
        <taxon>Actinomycetota</taxon>
        <taxon>Actinomycetes</taxon>
        <taxon>Pseudonocardiales</taxon>
        <taxon>Pseudonocardiaceae</taxon>
        <taxon>Amycolatopsis</taxon>
    </lineage>
</organism>
<dbReference type="RefSeq" id="WP_134046368.1">
    <property type="nucleotide sequence ID" value="NZ_FOWW01000011.1"/>
</dbReference>
<keyword evidence="3" id="KW-1185">Reference proteome</keyword>
<protein>
    <submittedName>
        <fullName evidence="2">Uncharacterized protein</fullName>
    </submittedName>
</protein>
<dbReference type="AlphaFoldDB" id="A0A1I6A4T2"/>
<evidence type="ECO:0000256" key="1">
    <source>
        <dbReference type="SAM" id="MobiDB-lite"/>
    </source>
</evidence>
<dbReference type="Proteomes" id="UP000198727">
    <property type="component" value="Unassembled WGS sequence"/>
</dbReference>
<feature type="region of interest" description="Disordered" evidence="1">
    <location>
        <begin position="494"/>
        <end position="538"/>
    </location>
</feature>
<evidence type="ECO:0000313" key="3">
    <source>
        <dbReference type="Proteomes" id="UP000198727"/>
    </source>
</evidence>
<name>A0A1I6A4T2_9PSEU</name>
<accession>A0A1I6A4T2</accession>
<dbReference type="STRING" id="587909.SAMN05421810_11173"/>
<dbReference type="OrthoDB" id="5196279at2"/>
<proteinExistence type="predicted"/>